<proteinExistence type="predicted"/>
<evidence type="ECO:0000313" key="3">
    <source>
        <dbReference type="Proteomes" id="UP001153269"/>
    </source>
</evidence>
<dbReference type="EMBL" id="CADEAL010000393">
    <property type="protein sequence ID" value="CAB1419496.1"/>
    <property type="molecule type" value="Genomic_DNA"/>
</dbReference>
<dbReference type="Proteomes" id="UP001153269">
    <property type="component" value="Unassembled WGS sequence"/>
</dbReference>
<sequence>MSTQSPCCGVSTEMYMRLSRWTELYVLRRPTIPVSPTALTKGTGREWICLLGPEETLLHIERTASPSGSSPFDSSSTGAEPNIKGRPMAPVSPHRAAEDVICSLQRSRQRCFTASHRLTPVKTVGV</sequence>
<protein>
    <submittedName>
        <fullName evidence="2">Uncharacterized protein</fullName>
    </submittedName>
</protein>
<accession>A0A9N7TUR3</accession>
<reference evidence="2" key="1">
    <citation type="submission" date="2020-03" db="EMBL/GenBank/DDBJ databases">
        <authorList>
            <person name="Weist P."/>
        </authorList>
    </citation>
    <scope>NUCLEOTIDE SEQUENCE</scope>
</reference>
<keyword evidence="3" id="KW-1185">Reference proteome</keyword>
<evidence type="ECO:0000256" key="1">
    <source>
        <dbReference type="SAM" id="MobiDB-lite"/>
    </source>
</evidence>
<dbReference type="AlphaFoldDB" id="A0A9N7TUR3"/>
<organism evidence="2 3">
    <name type="scientific">Pleuronectes platessa</name>
    <name type="common">European plaice</name>
    <dbReference type="NCBI Taxonomy" id="8262"/>
    <lineage>
        <taxon>Eukaryota</taxon>
        <taxon>Metazoa</taxon>
        <taxon>Chordata</taxon>
        <taxon>Craniata</taxon>
        <taxon>Vertebrata</taxon>
        <taxon>Euteleostomi</taxon>
        <taxon>Actinopterygii</taxon>
        <taxon>Neopterygii</taxon>
        <taxon>Teleostei</taxon>
        <taxon>Neoteleostei</taxon>
        <taxon>Acanthomorphata</taxon>
        <taxon>Carangaria</taxon>
        <taxon>Pleuronectiformes</taxon>
        <taxon>Pleuronectoidei</taxon>
        <taxon>Pleuronectidae</taxon>
        <taxon>Pleuronectes</taxon>
    </lineage>
</organism>
<feature type="compositionally biased region" description="Low complexity" evidence="1">
    <location>
        <begin position="63"/>
        <end position="79"/>
    </location>
</feature>
<feature type="region of interest" description="Disordered" evidence="1">
    <location>
        <begin position="63"/>
        <end position="93"/>
    </location>
</feature>
<evidence type="ECO:0000313" key="2">
    <source>
        <dbReference type="EMBL" id="CAB1419496.1"/>
    </source>
</evidence>
<name>A0A9N7TUR3_PLEPL</name>
<comment type="caution">
    <text evidence="2">The sequence shown here is derived from an EMBL/GenBank/DDBJ whole genome shotgun (WGS) entry which is preliminary data.</text>
</comment>
<gene>
    <name evidence="2" type="ORF">PLEPLA_LOCUS7327</name>
</gene>